<gene>
    <name evidence="7" type="primary">crtN_1</name>
    <name evidence="7" type="ORF">ADICEAN_03099</name>
</gene>
<evidence type="ECO:0000256" key="5">
    <source>
        <dbReference type="RuleBase" id="RU362075"/>
    </source>
</evidence>
<protein>
    <submittedName>
        <fullName evidence="7">Dehydrosqualene desaturase</fullName>
        <ecNumber evidence="7">1.3.8.2</ecNumber>
    </submittedName>
</protein>
<reference evidence="7 8" key="1">
    <citation type="journal article" date="2013" name="Genome Announc.">
        <title>Draft Genome Sequence of Cesiribacter andamanensis Strain AMV16T, Isolated from a Soil Sample from a Mud Volcano in the Andaman Islands, India.</title>
        <authorList>
            <person name="Shivaji S."/>
            <person name="Ara S."/>
            <person name="Begum Z."/>
            <person name="Srinivas T.N."/>
            <person name="Singh A."/>
            <person name="Kumar Pinnaka A."/>
        </authorList>
    </citation>
    <scope>NUCLEOTIDE SEQUENCE [LARGE SCALE GENOMIC DNA]</scope>
    <source>
        <strain evidence="7 8">AMV16</strain>
    </source>
</reference>
<dbReference type="Proteomes" id="UP000011910">
    <property type="component" value="Unassembled WGS sequence"/>
</dbReference>
<dbReference type="OrthoDB" id="9774675at2"/>
<sequence>MKKNILVIGGGFAGLAAASCLAKAGNRVTLIEKNKTLGGRARAFSAEGFTFDMGPSWYWMPDVFEQYFGLFGHNPADFYKLHRLDPSYRVYFGREDAVDLPASLPELYALFNQLEPGSGRGLEQFLQQAAYKYQVGMQQLVYKPGRSLQEFMSLQLLRDIMRLDVFNSLHSHARRFFSHPQLLQIVEFPVLFLGATPQNTPALYSLMNWADMGLGTWYPMGGMYKIVEGMEKVAREQGVEILTDCPVHEIVVEKGVATRLSTARGDFAADVVVAGADYHHVEQELLEPRWRTYGPAYWKKRTMAPSSLLFYMGVNKRLKNLQHHNLFFDKDFGRHAREIYEQPAWPSDPLFYACVPSLTDASVAPQGSENLFLLVPVAPGLEDTPEIREHYYERIMDRLEDLSGQSVRESVVYRRSYAHADFVQDYNAFRGNAYGLANTLRQTALLKPGLKSKRVKNLYYTGQLTVPGPGVPPSLISGQVVASEIEKDFAS</sequence>
<dbReference type="Pfam" id="PF01593">
    <property type="entry name" value="Amino_oxidase"/>
    <property type="match status" value="1"/>
</dbReference>
<evidence type="ECO:0000313" key="7">
    <source>
        <dbReference type="EMBL" id="EMR01779.1"/>
    </source>
</evidence>
<name>M7NTK2_9BACT</name>
<evidence type="ECO:0000256" key="3">
    <source>
        <dbReference type="ARBA" id="ARBA00022746"/>
    </source>
</evidence>
<comment type="pathway">
    <text evidence="1 5">Carotenoid biosynthesis.</text>
</comment>
<evidence type="ECO:0000256" key="2">
    <source>
        <dbReference type="ARBA" id="ARBA00006046"/>
    </source>
</evidence>
<dbReference type="RefSeq" id="WP_009196485.1">
    <property type="nucleotide sequence ID" value="NZ_AODQ01000091.1"/>
</dbReference>
<dbReference type="eggNOG" id="COG1233">
    <property type="taxonomic scope" value="Bacteria"/>
</dbReference>
<organism evidence="7 8">
    <name type="scientific">Cesiribacter andamanensis AMV16</name>
    <dbReference type="NCBI Taxonomy" id="1279009"/>
    <lineage>
        <taxon>Bacteria</taxon>
        <taxon>Pseudomonadati</taxon>
        <taxon>Bacteroidota</taxon>
        <taxon>Cytophagia</taxon>
        <taxon>Cytophagales</taxon>
        <taxon>Cesiribacteraceae</taxon>
        <taxon>Cesiribacter</taxon>
    </lineage>
</organism>
<keyword evidence="4 5" id="KW-0560">Oxidoreductase</keyword>
<evidence type="ECO:0000259" key="6">
    <source>
        <dbReference type="Pfam" id="PF01593"/>
    </source>
</evidence>
<dbReference type="STRING" id="1279009.ADICEAN_03099"/>
<comment type="caution">
    <text evidence="7">The sequence shown here is derived from an EMBL/GenBank/DDBJ whole genome shotgun (WGS) entry which is preliminary data.</text>
</comment>
<dbReference type="EC" id="1.3.8.2" evidence="7"/>
<evidence type="ECO:0000256" key="1">
    <source>
        <dbReference type="ARBA" id="ARBA00004829"/>
    </source>
</evidence>
<dbReference type="InterPro" id="IPR036188">
    <property type="entry name" value="FAD/NAD-bd_sf"/>
</dbReference>
<comment type="similarity">
    <text evidence="2 5">Belongs to the carotenoid/retinoid oxidoreductase family.</text>
</comment>
<proteinExistence type="inferred from homology"/>
<dbReference type="AlphaFoldDB" id="M7NTK2"/>
<dbReference type="InterPro" id="IPR014105">
    <property type="entry name" value="Carotenoid/retinoid_OxRdtase"/>
</dbReference>
<dbReference type="Gene3D" id="3.50.50.60">
    <property type="entry name" value="FAD/NAD(P)-binding domain"/>
    <property type="match status" value="2"/>
</dbReference>
<dbReference type="SUPFAM" id="SSF51905">
    <property type="entry name" value="FAD/NAD(P)-binding domain"/>
    <property type="match status" value="1"/>
</dbReference>
<dbReference type="PANTHER" id="PTHR43734">
    <property type="entry name" value="PHYTOENE DESATURASE"/>
    <property type="match status" value="1"/>
</dbReference>
<accession>M7NTK2</accession>
<dbReference type="PROSITE" id="PS51257">
    <property type="entry name" value="PROKAR_LIPOPROTEIN"/>
    <property type="match status" value="1"/>
</dbReference>
<evidence type="ECO:0000256" key="4">
    <source>
        <dbReference type="ARBA" id="ARBA00023002"/>
    </source>
</evidence>
<dbReference type="NCBIfam" id="TIGR02734">
    <property type="entry name" value="crtI_fam"/>
    <property type="match status" value="1"/>
</dbReference>
<evidence type="ECO:0000313" key="8">
    <source>
        <dbReference type="Proteomes" id="UP000011910"/>
    </source>
</evidence>
<keyword evidence="8" id="KW-1185">Reference proteome</keyword>
<dbReference type="PANTHER" id="PTHR43734:SF1">
    <property type="entry name" value="PHYTOENE DESATURASE"/>
    <property type="match status" value="1"/>
</dbReference>
<dbReference type="EMBL" id="AODQ01000091">
    <property type="protein sequence ID" value="EMR01779.1"/>
    <property type="molecule type" value="Genomic_DNA"/>
</dbReference>
<dbReference type="InterPro" id="IPR002937">
    <property type="entry name" value="Amino_oxidase"/>
</dbReference>
<dbReference type="GO" id="GO:0102223">
    <property type="term" value="F:4,4'-diapophytoene desaturase (4,4'-diaponeurosporene-forming)"/>
    <property type="evidence" value="ECO:0007669"/>
    <property type="project" value="UniProtKB-EC"/>
</dbReference>
<dbReference type="PATRIC" id="fig|1279009.4.peg.3146"/>
<dbReference type="GO" id="GO:0016117">
    <property type="term" value="P:carotenoid biosynthetic process"/>
    <property type="evidence" value="ECO:0007669"/>
    <property type="project" value="UniProtKB-KW"/>
</dbReference>
<feature type="domain" description="Amine oxidase" evidence="6">
    <location>
        <begin position="12"/>
        <end position="485"/>
    </location>
</feature>
<keyword evidence="3 5" id="KW-0125">Carotenoid biosynthesis</keyword>